<evidence type="ECO:0000313" key="2">
    <source>
        <dbReference type="Proteomes" id="UP001595859"/>
    </source>
</evidence>
<dbReference type="RefSeq" id="WP_378061287.1">
    <property type="nucleotide sequence ID" value="NZ_JBHSIS010000023.1"/>
</dbReference>
<proteinExistence type="predicted"/>
<sequence length="106" mass="11909">MRAKFFAVLNAVAAAPPKRFAGGGAWEAMHGDMTGWFEVRKDGPGRHHYRLFCRLDYDAQGQDKPLLVIIDGRDKPFRTELASADYAAVRALGEEYLKRNPRSLLS</sequence>
<name>A0ABV9SCQ4_9PSEU</name>
<dbReference type="Proteomes" id="UP001595859">
    <property type="component" value="Unassembled WGS sequence"/>
</dbReference>
<dbReference type="EMBL" id="JBHSIS010000023">
    <property type="protein sequence ID" value="MFC4858673.1"/>
    <property type="molecule type" value="Genomic_DNA"/>
</dbReference>
<organism evidence="1 2">
    <name type="scientific">Actinophytocola glycyrrhizae</name>
    <dbReference type="NCBI Taxonomy" id="2044873"/>
    <lineage>
        <taxon>Bacteria</taxon>
        <taxon>Bacillati</taxon>
        <taxon>Actinomycetota</taxon>
        <taxon>Actinomycetes</taxon>
        <taxon>Pseudonocardiales</taxon>
        <taxon>Pseudonocardiaceae</taxon>
    </lineage>
</organism>
<reference evidence="2" key="1">
    <citation type="journal article" date="2019" name="Int. J. Syst. Evol. Microbiol.">
        <title>The Global Catalogue of Microorganisms (GCM) 10K type strain sequencing project: providing services to taxonomists for standard genome sequencing and annotation.</title>
        <authorList>
            <consortium name="The Broad Institute Genomics Platform"/>
            <consortium name="The Broad Institute Genome Sequencing Center for Infectious Disease"/>
            <person name="Wu L."/>
            <person name="Ma J."/>
        </authorList>
    </citation>
    <scope>NUCLEOTIDE SEQUENCE [LARGE SCALE GENOMIC DNA]</scope>
    <source>
        <strain evidence="2">ZS-22-S1</strain>
    </source>
</reference>
<keyword evidence="2" id="KW-1185">Reference proteome</keyword>
<protein>
    <submittedName>
        <fullName evidence="1">Uncharacterized protein</fullName>
    </submittedName>
</protein>
<gene>
    <name evidence="1" type="ORF">ACFPCV_34685</name>
</gene>
<comment type="caution">
    <text evidence="1">The sequence shown here is derived from an EMBL/GenBank/DDBJ whole genome shotgun (WGS) entry which is preliminary data.</text>
</comment>
<evidence type="ECO:0000313" key="1">
    <source>
        <dbReference type="EMBL" id="MFC4858673.1"/>
    </source>
</evidence>
<accession>A0ABV9SCQ4</accession>